<proteinExistence type="inferred from homology"/>
<dbReference type="SUPFAM" id="SSF52313">
    <property type="entry name" value="Ribosomal protein S2"/>
    <property type="match status" value="1"/>
</dbReference>
<evidence type="ECO:0000256" key="1">
    <source>
        <dbReference type="ARBA" id="ARBA00006242"/>
    </source>
</evidence>
<keyword evidence="2" id="KW-0687">Ribonucleoprotein</keyword>
<dbReference type="InterPro" id="IPR023591">
    <property type="entry name" value="Ribosomal_uS2_flav_dom_sf"/>
</dbReference>
<geneLocation type="mitochondrion" evidence="2"/>
<reference evidence="2" key="1">
    <citation type="submission" date="2021-07" db="EMBL/GenBank/DDBJ databases">
        <authorList>
            <person name="Wang H."/>
            <person name="Liu F."/>
        </authorList>
    </citation>
    <scope>NUCLEOTIDE SEQUENCE</scope>
    <source>
        <strain evidence="2">CNS000531</strain>
    </source>
</reference>
<organism evidence="2">
    <name type="scientific">Ulva intestinalis</name>
    <name type="common">Hollow green nori</name>
    <name type="synonym">Enteromorpha intestinalis</name>
    <dbReference type="NCBI Taxonomy" id="3116"/>
    <lineage>
        <taxon>Eukaryota</taxon>
        <taxon>Viridiplantae</taxon>
        <taxon>Chlorophyta</taxon>
        <taxon>core chlorophytes</taxon>
        <taxon>Ulvophyceae</taxon>
        <taxon>OUU clade</taxon>
        <taxon>Ulvales</taxon>
        <taxon>Ulvaceae</taxon>
        <taxon>Ulva</taxon>
    </lineage>
</organism>
<accession>A0A8K1HTW4</accession>
<dbReference type="Gene3D" id="3.40.50.10490">
    <property type="entry name" value="Glucose-6-phosphate isomerase like protein, domain 1"/>
    <property type="match status" value="1"/>
</dbReference>
<name>A0A8K1HTW4_ULVIN</name>
<dbReference type="EMBL" id="MZ571476">
    <property type="protein sequence ID" value="UBR43413.1"/>
    <property type="molecule type" value="Genomic_DNA"/>
</dbReference>
<dbReference type="GO" id="GO:0005840">
    <property type="term" value="C:ribosome"/>
    <property type="evidence" value="ECO:0007669"/>
    <property type="project" value="UniProtKB-KW"/>
</dbReference>
<sequence>MIYIINNNTTHNYSRYSTGPSRIYSALLNVKCPHNMINHYAWFDSNQPYVFQTKQLLCWGPDIALFNLRHTFSNIFKALQICWSAARNNKKILFINGKDSIVAESTLVNTWLMQQYKRHTMPRKLNNICNVGSKYTSHLKSPFFGPASHAKVQTKGKYSINPSFENKALFNHLSTFLNSCCIKMPGIVNTKALTHSFIKNSNSLFNCILTEPKQYPDQPKSKHNGYTGQLNSETISKHRQGVMIGKPLYNNENQSIVSNYNLLKIKTKNAIRLQVKEGQTLTQQIAGEITVPLVGFFTNTKTGFNTLQNQLNDEFYNQSKSVHFSNCLNSRVNHFALAKNLRWRYNDISNHNYKTRSNKFESNCSTYVYHQYYLPFSFYIRPVNDFGLLVNQQCKQKQHMVRQNVFGKILSWRLKSQHPSSLFYSQLKQLDQRNKYKSKQLTMANKNNIDGAVYQLKLASSKSQVLFNNSNKFITFRKPVRLVQRTNKTSVQFYSNFKPSSIDKQTANQSTMLVSSVDTSLTYCKNKCVDTRKAGFKNIKSSSINNVYISRFYQSIKTSTAVALPDLSFTFAPRLWASGKGKAKGGQGGFKKAKGVSKNQNRNSLTSNKYSGTELFTTNYVFKAYKGSSKQLMSKQFRYDKKKFRNYYDKLINSNQLNQYQMFAKSPYVNNKLADIIFFINPEKNQNLVNQANCLKIPTIGVISGMANSELGRRSCNHYSLNNLVNYPILGNPSSSFFIYTLIGMFIKALRSS</sequence>
<comment type="similarity">
    <text evidence="1">Belongs to the universal ribosomal protein uS2 family.</text>
</comment>
<keyword evidence="2" id="KW-0689">Ribosomal protein</keyword>
<dbReference type="GeneID" id="68661673"/>
<gene>
    <name evidence="2" type="primary">rps2</name>
</gene>
<protein>
    <submittedName>
        <fullName evidence="2">Ribosomal protein S2</fullName>
    </submittedName>
</protein>
<keyword evidence="2" id="KW-0496">Mitochondrion</keyword>
<dbReference type="GO" id="GO:0003735">
    <property type="term" value="F:structural constituent of ribosome"/>
    <property type="evidence" value="ECO:0007669"/>
    <property type="project" value="InterPro"/>
</dbReference>
<dbReference type="Pfam" id="PF00318">
    <property type="entry name" value="Ribosomal_S2"/>
    <property type="match status" value="1"/>
</dbReference>
<dbReference type="RefSeq" id="YP_010216392.1">
    <property type="nucleotide sequence ID" value="NC_058886.1"/>
</dbReference>
<dbReference type="GO" id="GO:0006412">
    <property type="term" value="P:translation"/>
    <property type="evidence" value="ECO:0007669"/>
    <property type="project" value="InterPro"/>
</dbReference>
<evidence type="ECO:0000313" key="2">
    <source>
        <dbReference type="EMBL" id="UBR43413.1"/>
    </source>
</evidence>
<dbReference type="InterPro" id="IPR001865">
    <property type="entry name" value="Ribosomal_uS2"/>
</dbReference>
<dbReference type="AlphaFoldDB" id="A0A8K1HTW4"/>